<dbReference type="EMBL" id="JASPKY010000617">
    <property type="protein sequence ID" value="KAK9687869.1"/>
    <property type="molecule type" value="Genomic_DNA"/>
</dbReference>
<evidence type="ECO:0000313" key="1">
    <source>
        <dbReference type="EMBL" id="KAK9687869.1"/>
    </source>
</evidence>
<organism evidence="1 2">
    <name type="scientific">Popillia japonica</name>
    <name type="common">Japanese beetle</name>
    <dbReference type="NCBI Taxonomy" id="7064"/>
    <lineage>
        <taxon>Eukaryota</taxon>
        <taxon>Metazoa</taxon>
        <taxon>Ecdysozoa</taxon>
        <taxon>Arthropoda</taxon>
        <taxon>Hexapoda</taxon>
        <taxon>Insecta</taxon>
        <taxon>Pterygota</taxon>
        <taxon>Neoptera</taxon>
        <taxon>Endopterygota</taxon>
        <taxon>Coleoptera</taxon>
        <taxon>Polyphaga</taxon>
        <taxon>Scarabaeiformia</taxon>
        <taxon>Scarabaeidae</taxon>
        <taxon>Rutelinae</taxon>
        <taxon>Popillia</taxon>
    </lineage>
</organism>
<name>A0AAW1IEB4_POPJA</name>
<comment type="caution">
    <text evidence="1">The sequence shown here is derived from an EMBL/GenBank/DDBJ whole genome shotgun (WGS) entry which is preliminary data.</text>
</comment>
<evidence type="ECO:0000313" key="2">
    <source>
        <dbReference type="Proteomes" id="UP001458880"/>
    </source>
</evidence>
<dbReference type="AlphaFoldDB" id="A0AAW1IEB4"/>
<reference evidence="1 2" key="1">
    <citation type="journal article" date="2024" name="BMC Genomics">
        <title>De novo assembly and annotation of Popillia japonica's genome with initial clues to its potential as an invasive pest.</title>
        <authorList>
            <person name="Cucini C."/>
            <person name="Boschi S."/>
            <person name="Funari R."/>
            <person name="Cardaioli E."/>
            <person name="Iannotti N."/>
            <person name="Marturano G."/>
            <person name="Paoli F."/>
            <person name="Bruttini M."/>
            <person name="Carapelli A."/>
            <person name="Frati F."/>
            <person name="Nardi F."/>
        </authorList>
    </citation>
    <scope>NUCLEOTIDE SEQUENCE [LARGE SCALE GENOMIC DNA]</scope>
    <source>
        <strain evidence="1">DMR45628</strain>
    </source>
</reference>
<gene>
    <name evidence="1" type="ORF">QE152_g35952</name>
</gene>
<dbReference type="Proteomes" id="UP001458880">
    <property type="component" value="Unassembled WGS sequence"/>
</dbReference>
<sequence length="90" mass="10250">MDTSKRIIPECVCYTSKDVVHTNAFGSLLEKTLPLHYMCRICSLELTLSQTLGLLGAVVPINVIKESMRFDKNKRVDEAEVRRRRVAEVL</sequence>
<protein>
    <submittedName>
        <fullName evidence="1">Uncharacterized protein</fullName>
    </submittedName>
</protein>
<keyword evidence="2" id="KW-1185">Reference proteome</keyword>
<proteinExistence type="predicted"/>
<accession>A0AAW1IEB4</accession>